<name>A0A1T5FHP6_9SPHN</name>
<evidence type="ECO:0000256" key="1">
    <source>
        <dbReference type="SAM" id="Coils"/>
    </source>
</evidence>
<protein>
    <submittedName>
        <fullName evidence="3">Transcriptional regulator, TetR family</fullName>
    </submittedName>
</protein>
<dbReference type="OrthoDB" id="2356263at2"/>
<sequence length="288" mass="31814">MRGKASLSSDQESESTDQAGPLSDARLRLLLAAEREFAREGIETASLRKIAALAGNGNNNAVKYHFENRAGLVRALLTYRVQQMEAQRTAMLAEAEVAGRLGDMRTLLEIYCLPQISLRDERGQFPYARFLLQFYAFYEDIDYRDAIVDVVQISPAIGRVRQLIIDALKMEPRRADNRIALCHGMFLNMMVRSEIEFGDGLASEASRRGIADTMEMMVRAIAAPPAAGDLAIPPQIPAGADAVSPPPAGRLADRASQLQEENAALRQLVADLSVERSRLKQMLAARER</sequence>
<accession>A0A1T5FHP6</accession>
<dbReference type="Gene3D" id="1.10.357.10">
    <property type="entry name" value="Tetracycline Repressor, domain 2"/>
    <property type="match status" value="1"/>
</dbReference>
<proteinExistence type="predicted"/>
<gene>
    <name evidence="3" type="ORF">SAMN06295920_109216</name>
</gene>
<dbReference type="SUPFAM" id="SSF46689">
    <property type="entry name" value="Homeodomain-like"/>
    <property type="match status" value="1"/>
</dbReference>
<organism evidence="3 4">
    <name type="scientific">Rhizorhabdus histidinilytica</name>
    <dbReference type="NCBI Taxonomy" id="439228"/>
    <lineage>
        <taxon>Bacteria</taxon>
        <taxon>Pseudomonadati</taxon>
        <taxon>Pseudomonadota</taxon>
        <taxon>Alphaproteobacteria</taxon>
        <taxon>Sphingomonadales</taxon>
        <taxon>Sphingomonadaceae</taxon>
        <taxon>Rhizorhabdus</taxon>
    </lineage>
</organism>
<feature type="compositionally biased region" description="Polar residues" evidence="2">
    <location>
        <begin position="1"/>
        <end position="10"/>
    </location>
</feature>
<feature type="coiled-coil region" evidence="1">
    <location>
        <begin position="248"/>
        <end position="275"/>
    </location>
</feature>
<reference evidence="4" key="1">
    <citation type="submission" date="2017-02" db="EMBL/GenBank/DDBJ databases">
        <authorList>
            <person name="Varghese N."/>
            <person name="Submissions S."/>
        </authorList>
    </citation>
    <scope>NUCLEOTIDE SEQUENCE [LARGE SCALE GENOMIC DNA]</scope>
    <source>
        <strain evidence="4">UM2</strain>
    </source>
</reference>
<evidence type="ECO:0000256" key="2">
    <source>
        <dbReference type="SAM" id="MobiDB-lite"/>
    </source>
</evidence>
<dbReference type="RefSeq" id="WP_079649796.1">
    <property type="nucleotide sequence ID" value="NZ_FUYM01000009.1"/>
</dbReference>
<feature type="region of interest" description="Disordered" evidence="2">
    <location>
        <begin position="1"/>
        <end position="20"/>
    </location>
</feature>
<evidence type="ECO:0000313" key="3">
    <source>
        <dbReference type="EMBL" id="SKB95637.1"/>
    </source>
</evidence>
<dbReference type="STRING" id="439228.SAMN06295920_109216"/>
<dbReference type="AlphaFoldDB" id="A0A1T5FHP6"/>
<keyword evidence="1" id="KW-0175">Coiled coil</keyword>
<evidence type="ECO:0000313" key="4">
    <source>
        <dbReference type="Proteomes" id="UP000189818"/>
    </source>
</evidence>
<dbReference type="Proteomes" id="UP000189818">
    <property type="component" value="Unassembled WGS sequence"/>
</dbReference>
<dbReference type="EMBL" id="FUYM01000009">
    <property type="protein sequence ID" value="SKB95637.1"/>
    <property type="molecule type" value="Genomic_DNA"/>
</dbReference>
<keyword evidence="4" id="KW-1185">Reference proteome</keyword>
<dbReference type="InterPro" id="IPR009057">
    <property type="entry name" value="Homeodomain-like_sf"/>
</dbReference>